<keyword evidence="3" id="KW-1185">Reference proteome</keyword>
<keyword evidence="1" id="KW-1133">Transmembrane helix</keyword>
<sequence>MFTTGQWYFALFFVIAFIAIMIFSYRKDKKLHKKQYKGSFWILIGFLVFVGLLLLAKYLLKH</sequence>
<accession>A0A167ER55</accession>
<name>A0A167ER55_9FLAO</name>
<dbReference type="STRING" id="1763537.ULVI_15060"/>
<evidence type="ECO:0000256" key="1">
    <source>
        <dbReference type="SAM" id="Phobius"/>
    </source>
</evidence>
<comment type="caution">
    <text evidence="2">The sequence shown here is derived from an EMBL/GenBank/DDBJ whole genome shotgun (WGS) entry which is preliminary data.</text>
</comment>
<feature type="transmembrane region" description="Helical" evidence="1">
    <location>
        <begin position="6"/>
        <end position="26"/>
    </location>
</feature>
<protein>
    <submittedName>
        <fullName evidence="2">Uncharacterized protein</fullName>
    </submittedName>
</protein>
<evidence type="ECO:0000313" key="3">
    <source>
        <dbReference type="Proteomes" id="UP000077013"/>
    </source>
</evidence>
<reference evidence="2 3" key="1">
    <citation type="submission" date="2016-02" db="EMBL/GenBank/DDBJ databases">
        <title>Ulvibacter sp. LPB0005, isolated from Thais luteostoma.</title>
        <authorList>
            <person name="Shin S.-K."/>
            <person name="Yi H."/>
        </authorList>
    </citation>
    <scope>NUCLEOTIDE SEQUENCE [LARGE SCALE GENOMIC DNA]</scope>
    <source>
        <strain evidence="2 3">LPB0005</strain>
    </source>
</reference>
<dbReference type="Proteomes" id="UP000077013">
    <property type="component" value="Unassembled WGS sequence"/>
</dbReference>
<keyword evidence="1" id="KW-0812">Transmembrane</keyword>
<organism evidence="2 3">
    <name type="scientific">Cochleicola gelatinilyticus</name>
    <dbReference type="NCBI Taxonomy" id="1763537"/>
    <lineage>
        <taxon>Bacteria</taxon>
        <taxon>Pseudomonadati</taxon>
        <taxon>Bacteroidota</taxon>
        <taxon>Flavobacteriia</taxon>
        <taxon>Flavobacteriales</taxon>
        <taxon>Flavobacteriaceae</taxon>
        <taxon>Cochleicola</taxon>
    </lineage>
</organism>
<proteinExistence type="predicted"/>
<evidence type="ECO:0000313" key="2">
    <source>
        <dbReference type="EMBL" id="OAB75793.1"/>
    </source>
</evidence>
<feature type="transmembrane region" description="Helical" evidence="1">
    <location>
        <begin position="38"/>
        <end position="60"/>
    </location>
</feature>
<dbReference type="EMBL" id="LRXL01000053">
    <property type="protein sequence ID" value="OAB75793.1"/>
    <property type="molecule type" value="Genomic_DNA"/>
</dbReference>
<gene>
    <name evidence="2" type="ORF">ULVI_15060</name>
</gene>
<dbReference type="AlphaFoldDB" id="A0A167ER55"/>
<keyword evidence="1" id="KW-0472">Membrane</keyword>